<sequence length="595" mass="68993">MDSSEFSVLKQLLSKMPTCSLILPYFGRTNECWKLLTSLCKSTRSTWYDNQKPFLKVILKDNYAILPGFDDFLNRRNYISKVLDSIYPYIYKMPPICLDSQINYMYFLNVFDWLKNPQCVNFESIECDISNFPEEYKEFFEKYPYFLEYIQYSDRDDVDTGLFKNFNIYNLPIISEKERQEVDLFDHINQKLQNIEKARGLHINLINQTPILGADFEVPAHLKDQINYLKLSLHDVDYSKLPLQSLLACMLPKFSNLNDFELAIDVSGSTIDKLLCCLLVMPSVLSFKLTTKTIEERKDHSETTTSPISYCYAQPYTYVCNNSQITIVSCSQKQKFTISSPRIELRFNYEHIMKPEEDLGEVQCLSNILSIKFNANEKNTVIDTVKKEDKIKEDCILVDLTEVDIVCSNNSDLNFSNFTRYFQSLSNAVVNLEVMQGLTSHLHNEGSDIQTEILSPLTHCKGINLDLGRIETMFCGEESVDDLLCIREKISGVKLSIECNSFLDMENKKDTSFMNEEPPTFKKWVCFVKYLPNLETCEVKVSTYTGESIVFGKEQIKSADIDYDFVQDQKSKITELRAQIAKKRLESYLLESKFK</sequence>
<dbReference type="Proteomes" id="UP001295684">
    <property type="component" value="Unassembled WGS sequence"/>
</dbReference>
<evidence type="ECO:0000313" key="1">
    <source>
        <dbReference type="EMBL" id="CAI2376818.1"/>
    </source>
</evidence>
<dbReference type="AlphaFoldDB" id="A0AAD1XQ21"/>
<name>A0AAD1XQ21_EUPCR</name>
<keyword evidence="2" id="KW-1185">Reference proteome</keyword>
<dbReference type="EMBL" id="CAMPGE010018403">
    <property type="protein sequence ID" value="CAI2376818.1"/>
    <property type="molecule type" value="Genomic_DNA"/>
</dbReference>
<reference evidence="1" key="1">
    <citation type="submission" date="2023-07" db="EMBL/GenBank/DDBJ databases">
        <authorList>
            <consortium name="AG Swart"/>
            <person name="Singh M."/>
            <person name="Singh A."/>
            <person name="Seah K."/>
            <person name="Emmerich C."/>
        </authorList>
    </citation>
    <scope>NUCLEOTIDE SEQUENCE</scope>
    <source>
        <strain evidence="1">DP1</strain>
    </source>
</reference>
<comment type="caution">
    <text evidence="1">The sequence shown here is derived from an EMBL/GenBank/DDBJ whole genome shotgun (WGS) entry which is preliminary data.</text>
</comment>
<accession>A0AAD1XQ21</accession>
<protein>
    <submittedName>
        <fullName evidence="1">Uncharacterized protein</fullName>
    </submittedName>
</protein>
<proteinExistence type="predicted"/>
<gene>
    <name evidence="1" type="ORF">ECRASSUSDP1_LOCUS18195</name>
</gene>
<organism evidence="1 2">
    <name type="scientific">Euplotes crassus</name>
    <dbReference type="NCBI Taxonomy" id="5936"/>
    <lineage>
        <taxon>Eukaryota</taxon>
        <taxon>Sar</taxon>
        <taxon>Alveolata</taxon>
        <taxon>Ciliophora</taxon>
        <taxon>Intramacronucleata</taxon>
        <taxon>Spirotrichea</taxon>
        <taxon>Hypotrichia</taxon>
        <taxon>Euplotida</taxon>
        <taxon>Euplotidae</taxon>
        <taxon>Moneuplotes</taxon>
    </lineage>
</organism>
<evidence type="ECO:0000313" key="2">
    <source>
        <dbReference type="Proteomes" id="UP001295684"/>
    </source>
</evidence>